<evidence type="ECO:0008006" key="4">
    <source>
        <dbReference type="Google" id="ProtNLM"/>
    </source>
</evidence>
<dbReference type="RefSeq" id="WP_051898429.1">
    <property type="nucleotide sequence ID" value="NZ_FWXV01000002.1"/>
</dbReference>
<protein>
    <recommendedName>
        <fullName evidence="4">DUF3017 domain-containing protein</fullName>
    </recommendedName>
</protein>
<evidence type="ECO:0000313" key="3">
    <source>
        <dbReference type="Proteomes" id="UP000192674"/>
    </source>
</evidence>
<reference evidence="2 3" key="1">
    <citation type="submission" date="2017-04" db="EMBL/GenBank/DDBJ databases">
        <authorList>
            <person name="Afonso C.L."/>
            <person name="Miller P.J."/>
            <person name="Scott M.A."/>
            <person name="Spackman E."/>
            <person name="Goraichik I."/>
            <person name="Dimitrov K.M."/>
            <person name="Suarez D.L."/>
            <person name="Swayne D.E."/>
        </authorList>
    </citation>
    <scope>NUCLEOTIDE SEQUENCE [LARGE SCALE GENOMIC DNA]</scope>
    <source>
        <strain evidence="2 3">DSM 43828</strain>
    </source>
</reference>
<sequence length="96" mass="10380">MTVVPSKSKLRDQWPFGLVLLIVVIGLALIAMYYWRRGTSLIGGALLVAAALRLLLPDSKAGLLAVRKRRVDILLYGGFGLMILYISASIIGGPLN</sequence>
<feature type="transmembrane region" description="Helical" evidence="1">
    <location>
        <begin position="73"/>
        <end position="95"/>
    </location>
</feature>
<keyword evidence="1" id="KW-0472">Membrane</keyword>
<dbReference type="AlphaFoldDB" id="A0A1W2CST9"/>
<organism evidence="2 3">
    <name type="scientific">Kibdelosporangium aridum</name>
    <dbReference type="NCBI Taxonomy" id="2030"/>
    <lineage>
        <taxon>Bacteria</taxon>
        <taxon>Bacillati</taxon>
        <taxon>Actinomycetota</taxon>
        <taxon>Actinomycetes</taxon>
        <taxon>Pseudonocardiales</taxon>
        <taxon>Pseudonocardiaceae</taxon>
        <taxon>Kibdelosporangium</taxon>
    </lineage>
</organism>
<dbReference type="Proteomes" id="UP000192674">
    <property type="component" value="Unassembled WGS sequence"/>
</dbReference>
<keyword evidence="3" id="KW-1185">Reference proteome</keyword>
<evidence type="ECO:0000313" key="2">
    <source>
        <dbReference type="EMBL" id="SMC88281.1"/>
    </source>
</evidence>
<feature type="transmembrane region" description="Helical" evidence="1">
    <location>
        <begin position="41"/>
        <end position="61"/>
    </location>
</feature>
<name>A0A1W2CST9_KIBAR</name>
<accession>A0A1W2CST9</accession>
<dbReference type="EMBL" id="FWXV01000002">
    <property type="protein sequence ID" value="SMC88281.1"/>
    <property type="molecule type" value="Genomic_DNA"/>
</dbReference>
<proteinExistence type="predicted"/>
<dbReference type="Pfam" id="PF11222">
    <property type="entry name" value="DUF3017"/>
    <property type="match status" value="1"/>
</dbReference>
<evidence type="ECO:0000256" key="1">
    <source>
        <dbReference type="SAM" id="Phobius"/>
    </source>
</evidence>
<gene>
    <name evidence="2" type="ORF">SAMN05661093_02437</name>
</gene>
<feature type="transmembrane region" description="Helical" evidence="1">
    <location>
        <begin position="16"/>
        <end position="35"/>
    </location>
</feature>
<keyword evidence="1" id="KW-0812">Transmembrane</keyword>
<dbReference type="OrthoDB" id="5193401at2"/>
<keyword evidence="1" id="KW-1133">Transmembrane helix</keyword>
<dbReference type="InterPro" id="IPR021385">
    <property type="entry name" value="DUF3017"/>
</dbReference>